<dbReference type="Pfam" id="PF22942">
    <property type="entry name" value="DUF7025"/>
    <property type="match status" value="1"/>
</dbReference>
<name>A0A1M2V7U4_TRAPU</name>
<dbReference type="EMBL" id="MNAD01001602">
    <property type="protein sequence ID" value="OJT03645.1"/>
    <property type="molecule type" value="Genomic_DNA"/>
</dbReference>
<gene>
    <name evidence="3" type="ORF">TRAPUB_5673</name>
</gene>
<keyword evidence="4" id="KW-1185">Reference proteome</keyword>
<dbReference type="OrthoDB" id="2758083at2759"/>
<accession>A0A1M2V7U4</accession>
<feature type="region of interest" description="Disordered" evidence="1">
    <location>
        <begin position="1"/>
        <end position="70"/>
    </location>
</feature>
<dbReference type="AlphaFoldDB" id="A0A1M2V7U4"/>
<dbReference type="STRING" id="154538.A0A1M2V7U4"/>
<feature type="domain" description="DUF7025" evidence="2">
    <location>
        <begin position="211"/>
        <end position="343"/>
    </location>
</feature>
<evidence type="ECO:0000313" key="3">
    <source>
        <dbReference type="EMBL" id="OJT03645.1"/>
    </source>
</evidence>
<dbReference type="PANTHER" id="PTHR46411">
    <property type="entry name" value="FAMILY ATPASE, PUTATIVE-RELATED"/>
    <property type="match status" value="1"/>
</dbReference>
<evidence type="ECO:0000313" key="4">
    <source>
        <dbReference type="Proteomes" id="UP000184267"/>
    </source>
</evidence>
<dbReference type="PANTHER" id="PTHR46411:SF2">
    <property type="entry name" value="AAA+ ATPASE DOMAIN-CONTAINING PROTEIN"/>
    <property type="match status" value="1"/>
</dbReference>
<evidence type="ECO:0000259" key="2">
    <source>
        <dbReference type="Pfam" id="PF22942"/>
    </source>
</evidence>
<feature type="compositionally biased region" description="Polar residues" evidence="1">
    <location>
        <begin position="52"/>
        <end position="70"/>
    </location>
</feature>
<dbReference type="Proteomes" id="UP000184267">
    <property type="component" value="Unassembled WGS sequence"/>
</dbReference>
<sequence>MRRFLSRSRSAPISSQWASSEKSPSPSPVDCPPRYSGQAGSISSEDAIDEPSATSMLPTPPSDQISTSTQKSYPFPSYAWINAHSDTKVSQRRSTVDGDLALQPPPCFAVVRRPSNVGYEGCVSTLRVVLHDQSLQAVCRNILPISSESSDAVVPLEVELNFLLACFPRLEQHLDTLRTTTLHPEDDGAYKAVSALTNYLRTVHGGTLTKIADLTSKGEITFDTLFAIFIPGTIVIAKCADTGEPCAYELKSVTKVSTPSADVYDLVCENVDVADDAAHCPCCNVRRSASPGSSCSTGAHIAQGGAPSAPTRLRRVQRRMLVPYFRGTVQICSLDVYPLTYHPDAGRLEASLTERGRRWLALQGIRHVQYSGPAVCTVSVGGCKTSVKYDVSELSRVRHAGADSRNR</sequence>
<organism evidence="3 4">
    <name type="scientific">Trametes pubescens</name>
    <name type="common">White-rot fungus</name>
    <dbReference type="NCBI Taxonomy" id="154538"/>
    <lineage>
        <taxon>Eukaryota</taxon>
        <taxon>Fungi</taxon>
        <taxon>Dikarya</taxon>
        <taxon>Basidiomycota</taxon>
        <taxon>Agaricomycotina</taxon>
        <taxon>Agaricomycetes</taxon>
        <taxon>Polyporales</taxon>
        <taxon>Polyporaceae</taxon>
        <taxon>Trametes</taxon>
    </lineage>
</organism>
<feature type="compositionally biased region" description="Polar residues" evidence="1">
    <location>
        <begin position="7"/>
        <end position="24"/>
    </location>
</feature>
<evidence type="ECO:0000256" key="1">
    <source>
        <dbReference type="SAM" id="MobiDB-lite"/>
    </source>
</evidence>
<proteinExistence type="predicted"/>
<protein>
    <recommendedName>
        <fullName evidence="2">DUF7025 domain-containing protein</fullName>
    </recommendedName>
</protein>
<comment type="caution">
    <text evidence="3">The sequence shown here is derived from an EMBL/GenBank/DDBJ whole genome shotgun (WGS) entry which is preliminary data.</text>
</comment>
<reference evidence="3 4" key="1">
    <citation type="submission" date="2016-10" db="EMBL/GenBank/DDBJ databases">
        <title>Genome sequence of the basidiomycete white-rot fungus Trametes pubescens.</title>
        <authorList>
            <person name="Makela M.R."/>
            <person name="Granchi Z."/>
            <person name="Peng M."/>
            <person name="De Vries R.P."/>
            <person name="Grigoriev I."/>
            <person name="Riley R."/>
            <person name="Hilden K."/>
        </authorList>
    </citation>
    <scope>NUCLEOTIDE SEQUENCE [LARGE SCALE GENOMIC DNA]</scope>
    <source>
        <strain evidence="3 4">FBCC735</strain>
    </source>
</reference>
<dbReference type="InterPro" id="IPR054289">
    <property type="entry name" value="DUF7025"/>
</dbReference>